<evidence type="ECO:0000259" key="6">
    <source>
        <dbReference type="Pfam" id="PF02656"/>
    </source>
</evidence>
<dbReference type="InterPro" id="IPR003807">
    <property type="entry name" value="DUF202"/>
</dbReference>
<evidence type="ECO:0000256" key="2">
    <source>
        <dbReference type="ARBA" id="ARBA00022692"/>
    </source>
</evidence>
<accession>A0A7D4PNP5</accession>
<reference evidence="7 8" key="1">
    <citation type="submission" date="2020-05" db="EMBL/GenBank/DDBJ databases">
        <title>Strain PA2F3 complete genome.</title>
        <authorList>
            <person name="Kim Y.-S."/>
            <person name="Kim S.-J."/>
            <person name="Jung H.-k."/>
            <person name="Kim S.-E."/>
            <person name="Kim K.-H."/>
        </authorList>
    </citation>
    <scope>NUCLEOTIDE SEQUENCE [LARGE SCALE GENOMIC DNA]</scope>
    <source>
        <strain evidence="7 8">PA2F3</strain>
    </source>
</reference>
<evidence type="ECO:0000256" key="3">
    <source>
        <dbReference type="ARBA" id="ARBA00022989"/>
    </source>
</evidence>
<feature type="transmembrane region" description="Helical" evidence="5">
    <location>
        <begin position="95"/>
        <end position="119"/>
    </location>
</feature>
<gene>
    <name evidence="7" type="ORF">HQM25_14495</name>
</gene>
<proteinExistence type="predicted"/>
<dbReference type="Proteomes" id="UP000502498">
    <property type="component" value="Chromosome"/>
</dbReference>
<evidence type="ECO:0000313" key="8">
    <source>
        <dbReference type="Proteomes" id="UP000502498"/>
    </source>
</evidence>
<dbReference type="EMBL" id="CP054038">
    <property type="protein sequence ID" value="QKJ20450.1"/>
    <property type="molecule type" value="Genomic_DNA"/>
</dbReference>
<sequence length="120" mass="12309">MVLFDPGLQPERTELAWRRTALSFAVGSLVAMRLLPDVLGSAWWALPGLAGLVASGWVWDAARRRATRVNRALVGGGDGPAPGGRPSLPDGTVPFALALIVTAAALVGVVALFAAAAILA</sequence>
<keyword evidence="3 5" id="KW-1133">Transmembrane helix</keyword>
<dbReference type="RefSeq" id="WP_172990875.1">
    <property type="nucleotide sequence ID" value="NZ_CP054038.1"/>
</dbReference>
<organism evidence="7 8">
    <name type="scientific">Microbacterium hominis</name>
    <dbReference type="NCBI Taxonomy" id="162426"/>
    <lineage>
        <taxon>Bacteria</taxon>
        <taxon>Bacillati</taxon>
        <taxon>Actinomycetota</taxon>
        <taxon>Actinomycetes</taxon>
        <taxon>Micrococcales</taxon>
        <taxon>Microbacteriaceae</taxon>
        <taxon>Microbacterium</taxon>
    </lineage>
</organism>
<evidence type="ECO:0000313" key="7">
    <source>
        <dbReference type="EMBL" id="QKJ20450.1"/>
    </source>
</evidence>
<dbReference type="Pfam" id="PF02656">
    <property type="entry name" value="DUF202"/>
    <property type="match status" value="1"/>
</dbReference>
<evidence type="ECO:0000256" key="5">
    <source>
        <dbReference type="SAM" id="Phobius"/>
    </source>
</evidence>
<dbReference type="GO" id="GO:0012505">
    <property type="term" value="C:endomembrane system"/>
    <property type="evidence" value="ECO:0007669"/>
    <property type="project" value="UniProtKB-SubCell"/>
</dbReference>
<keyword evidence="4 5" id="KW-0472">Membrane</keyword>
<comment type="subcellular location">
    <subcellularLocation>
        <location evidence="1">Endomembrane system</location>
        <topology evidence="1">Multi-pass membrane protein</topology>
    </subcellularLocation>
</comment>
<feature type="transmembrane region" description="Helical" evidence="5">
    <location>
        <begin position="42"/>
        <end position="62"/>
    </location>
</feature>
<feature type="domain" description="DUF202" evidence="6">
    <location>
        <begin position="5"/>
        <end position="72"/>
    </location>
</feature>
<evidence type="ECO:0000256" key="4">
    <source>
        <dbReference type="ARBA" id="ARBA00023136"/>
    </source>
</evidence>
<dbReference type="AlphaFoldDB" id="A0A7D4PNP5"/>
<name>A0A7D4PNP5_9MICO</name>
<keyword evidence="2 5" id="KW-0812">Transmembrane</keyword>
<protein>
    <submittedName>
        <fullName evidence="7">DUF202 domain-containing protein</fullName>
    </submittedName>
</protein>
<evidence type="ECO:0000256" key="1">
    <source>
        <dbReference type="ARBA" id="ARBA00004127"/>
    </source>
</evidence>